<comment type="subcellular location">
    <subcellularLocation>
        <location evidence="1">Cell membrane</location>
        <topology evidence="1">Multi-pass membrane protein</topology>
    </subcellularLocation>
</comment>
<dbReference type="Proteomes" id="UP000297714">
    <property type="component" value="Unassembled WGS sequence"/>
</dbReference>
<dbReference type="PROSITE" id="PS50111">
    <property type="entry name" value="CHEMOTAXIS_TRANSDUC_2"/>
    <property type="match status" value="1"/>
</dbReference>
<dbReference type="SUPFAM" id="SSF58104">
    <property type="entry name" value="Methyl-accepting chemotaxis protein (MCP) signaling domain"/>
    <property type="match status" value="1"/>
</dbReference>
<dbReference type="SUPFAM" id="SSF103190">
    <property type="entry name" value="Sensory domain-like"/>
    <property type="match status" value="1"/>
</dbReference>
<keyword evidence="2" id="KW-1003">Cell membrane</keyword>
<keyword evidence="6 10" id="KW-0472">Membrane</keyword>
<dbReference type="SMART" id="SM00283">
    <property type="entry name" value="MA"/>
    <property type="match status" value="1"/>
</dbReference>
<dbReference type="RefSeq" id="WP_135658539.1">
    <property type="nucleotide sequence ID" value="NZ_SRMQ01000003.1"/>
</dbReference>
<sequence>MKKKSLLRKMLVFIAIPAAIIFCITDAIVLNSVKQSVTDLTNKQLTAQSQAASYQVNNYFSKYIEVARQMAANAQLEDAFLKTAPGNPLSSVENFPVIKRSLDNVQKSDPDNIVVSWIADLDSSQFIRSDGAVSAADWKITERSWYKEMLKKSTVILTEPYQEAAGNTLIVSVVAPVYQQGTKNLIGVAALNISLDHLYSMVQGYKLGNTGFYILTTGAGQLIYHPDKNLMNKNVSESGMSKNIITAIQNKTAGAITYTAMNSTNYGYVSPVGDTGWTIATGLPEKEFQSSYDAAQTSVFIIFIAALLLLVAILALVSKSIVTPLKKLTVAASEIADGNLDVEVNIQSSDETSMVADAISRTVDRLKQYIQYIDEVSAVLDQIAVGNLVFELRCDYVGEFSKIKTSLENIKFTLVKTFESITSSAEQVASGSDQVASAAQALAQGATEQASSIQQLSASITEISNQVRQTADNAANASRISSEAAAELQRGNEHMQSLMEAMAEMSRSSNEISKIIKTIQDIAFQTNILALNAAVEAARAGSAGKGFAVVADEVRNLASKSAEAAENTTVLIENTVNSVQKGTKIADETAQALTAIYESASKSVQLVDEISKASRDQSVSIGEVTTGIDQISAVVQTNSATSEESAASSEELNGQAQSLKSLVSKFKLKPAAGDTPAAGNPLPVNDIAEKY</sequence>
<feature type="domain" description="Methyl-accepting transducer" evidence="11">
    <location>
        <begin position="424"/>
        <end position="653"/>
    </location>
</feature>
<keyword evidence="5 10" id="KW-1133">Transmembrane helix</keyword>
<dbReference type="EMBL" id="SRMQ01000003">
    <property type="protein sequence ID" value="TGJ76995.1"/>
    <property type="molecule type" value="Genomic_DNA"/>
</dbReference>
<dbReference type="GO" id="GO:0004888">
    <property type="term" value="F:transmembrane signaling receptor activity"/>
    <property type="evidence" value="ECO:0007669"/>
    <property type="project" value="InterPro"/>
</dbReference>
<dbReference type="Gene3D" id="1.10.287.950">
    <property type="entry name" value="Methyl-accepting chemotaxis protein"/>
    <property type="match status" value="1"/>
</dbReference>
<evidence type="ECO:0000256" key="2">
    <source>
        <dbReference type="ARBA" id="ARBA00022475"/>
    </source>
</evidence>
<evidence type="ECO:0000259" key="11">
    <source>
        <dbReference type="PROSITE" id="PS50111"/>
    </source>
</evidence>
<evidence type="ECO:0000256" key="9">
    <source>
        <dbReference type="SAM" id="MobiDB-lite"/>
    </source>
</evidence>
<dbReference type="CDD" id="cd12912">
    <property type="entry name" value="PDC2_MCP_like"/>
    <property type="match status" value="1"/>
</dbReference>
<dbReference type="GO" id="GO:0006935">
    <property type="term" value="P:chemotaxis"/>
    <property type="evidence" value="ECO:0007669"/>
    <property type="project" value="UniProtKB-KW"/>
</dbReference>
<dbReference type="PRINTS" id="PR00260">
    <property type="entry name" value="CHEMTRNSDUCR"/>
</dbReference>
<dbReference type="CDD" id="cd06225">
    <property type="entry name" value="HAMP"/>
    <property type="match status" value="1"/>
</dbReference>
<dbReference type="PANTHER" id="PTHR43531">
    <property type="entry name" value="PROTEIN ICFG"/>
    <property type="match status" value="1"/>
</dbReference>
<dbReference type="InterPro" id="IPR003660">
    <property type="entry name" value="HAMP_dom"/>
</dbReference>
<dbReference type="Pfam" id="PF00015">
    <property type="entry name" value="MCPsignal"/>
    <property type="match status" value="1"/>
</dbReference>
<gene>
    <name evidence="13" type="primary">tap_2</name>
    <name evidence="13" type="ORF">CAGA_10690</name>
</gene>
<comment type="similarity">
    <text evidence="7">Belongs to the methyl-accepting chemotaxis (MCP) protein family.</text>
</comment>
<feature type="region of interest" description="Disordered" evidence="9">
    <location>
        <begin position="670"/>
        <end position="691"/>
    </location>
</feature>
<dbReference type="Pfam" id="PF00672">
    <property type="entry name" value="HAMP"/>
    <property type="match status" value="1"/>
</dbReference>
<dbReference type="GO" id="GO:0007165">
    <property type="term" value="P:signal transduction"/>
    <property type="evidence" value="ECO:0007669"/>
    <property type="project" value="UniProtKB-KW"/>
</dbReference>
<evidence type="ECO:0000259" key="12">
    <source>
        <dbReference type="PROSITE" id="PS50885"/>
    </source>
</evidence>
<dbReference type="InterPro" id="IPR004090">
    <property type="entry name" value="Chemotax_Me-accpt_rcpt"/>
</dbReference>
<evidence type="ECO:0000256" key="4">
    <source>
        <dbReference type="ARBA" id="ARBA00022692"/>
    </source>
</evidence>
<evidence type="ECO:0000256" key="1">
    <source>
        <dbReference type="ARBA" id="ARBA00004651"/>
    </source>
</evidence>
<evidence type="ECO:0000313" key="13">
    <source>
        <dbReference type="EMBL" id="TGJ76995.1"/>
    </source>
</evidence>
<dbReference type="CDD" id="cd12913">
    <property type="entry name" value="PDC1_MCP_like"/>
    <property type="match status" value="1"/>
</dbReference>
<proteinExistence type="inferred from homology"/>
<comment type="caution">
    <text evidence="13">The sequence shown here is derived from an EMBL/GenBank/DDBJ whole genome shotgun (WGS) entry which is preliminary data.</text>
</comment>
<reference evidence="13 14" key="1">
    <citation type="submission" date="2019-04" db="EMBL/GenBank/DDBJ databases">
        <authorList>
            <person name="Poehlein A."/>
            <person name="Bengelsdorf F.R."/>
            <person name="Duerre P."/>
            <person name="Daniel R."/>
        </authorList>
    </citation>
    <scope>NUCLEOTIDE SEQUENCE [LARGE SCALE GENOMIC DNA]</scope>
    <source>
        <strain evidence="13 14">BS-1</strain>
    </source>
</reference>
<dbReference type="InterPro" id="IPR004089">
    <property type="entry name" value="MCPsignal_dom"/>
</dbReference>
<feature type="domain" description="HAMP" evidence="12">
    <location>
        <begin position="319"/>
        <end position="371"/>
    </location>
</feature>
<evidence type="ECO:0000256" key="8">
    <source>
        <dbReference type="PROSITE-ProRule" id="PRU00284"/>
    </source>
</evidence>
<dbReference type="GO" id="GO:0005886">
    <property type="term" value="C:plasma membrane"/>
    <property type="evidence" value="ECO:0007669"/>
    <property type="project" value="UniProtKB-SubCell"/>
</dbReference>
<dbReference type="Gene3D" id="3.30.450.20">
    <property type="entry name" value="PAS domain"/>
    <property type="match status" value="2"/>
</dbReference>
<dbReference type="AlphaFoldDB" id="A0A4Z0YBZ4"/>
<evidence type="ECO:0000313" key="14">
    <source>
        <dbReference type="Proteomes" id="UP000297714"/>
    </source>
</evidence>
<dbReference type="InterPro" id="IPR051310">
    <property type="entry name" value="MCP_chemotaxis"/>
</dbReference>
<evidence type="ECO:0000256" key="10">
    <source>
        <dbReference type="SAM" id="Phobius"/>
    </source>
</evidence>
<dbReference type="SMART" id="SM00304">
    <property type="entry name" value="HAMP"/>
    <property type="match status" value="1"/>
</dbReference>
<evidence type="ECO:0000256" key="7">
    <source>
        <dbReference type="ARBA" id="ARBA00029447"/>
    </source>
</evidence>
<dbReference type="InterPro" id="IPR033479">
    <property type="entry name" value="dCache_1"/>
</dbReference>
<protein>
    <submittedName>
        <fullName evidence="13">Methyl-accepting chemotaxis protein IV</fullName>
    </submittedName>
</protein>
<dbReference type="Gene3D" id="6.10.340.10">
    <property type="match status" value="1"/>
</dbReference>
<accession>A0A4Z0YBZ4</accession>
<dbReference type="PANTHER" id="PTHR43531:SF11">
    <property type="entry name" value="METHYL-ACCEPTING CHEMOTAXIS PROTEIN 3"/>
    <property type="match status" value="1"/>
</dbReference>
<dbReference type="Pfam" id="PF02743">
    <property type="entry name" value="dCache_1"/>
    <property type="match status" value="1"/>
</dbReference>
<dbReference type="InterPro" id="IPR029151">
    <property type="entry name" value="Sensor-like_sf"/>
</dbReference>
<keyword evidence="14" id="KW-1185">Reference proteome</keyword>
<keyword evidence="8" id="KW-0807">Transducer</keyword>
<organism evidence="13 14">
    <name type="scientific">Caproiciproducens galactitolivorans</name>
    <dbReference type="NCBI Taxonomy" id="642589"/>
    <lineage>
        <taxon>Bacteria</taxon>
        <taxon>Bacillati</taxon>
        <taxon>Bacillota</taxon>
        <taxon>Clostridia</taxon>
        <taxon>Eubacteriales</taxon>
        <taxon>Acutalibacteraceae</taxon>
        <taxon>Caproiciproducens</taxon>
    </lineage>
</organism>
<evidence type="ECO:0000256" key="5">
    <source>
        <dbReference type="ARBA" id="ARBA00022989"/>
    </source>
</evidence>
<name>A0A4Z0YBZ4_9FIRM</name>
<evidence type="ECO:0000256" key="3">
    <source>
        <dbReference type="ARBA" id="ARBA00022500"/>
    </source>
</evidence>
<evidence type="ECO:0000256" key="6">
    <source>
        <dbReference type="ARBA" id="ARBA00023136"/>
    </source>
</evidence>
<keyword evidence="4 10" id="KW-0812">Transmembrane</keyword>
<dbReference type="PROSITE" id="PS50885">
    <property type="entry name" value="HAMP"/>
    <property type="match status" value="1"/>
</dbReference>
<feature type="transmembrane region" description="Helical" evidence="10">
    <location>
        <begin position="299"/>
        <end position="317"/>
    </location>
</feature>
<dbReference type="OrthoDB" id="1862723at2"/>
<keyword evidence="3" id="KW-0145">Chemotaxis</keyword>
<dbReference type="CDD" id="cd11386">
    <property type="entry name" value="MCP_signal"/>
    <property type="match status" value="1"/>
</dbReference>